<comment type="caution">
    <text evidence="2">The sequence shown here is derived from an EMBL/GenBank/DDBJ whole genome shotgun (WGS) entry which is preliminary data.</text>
</comment>
<dbReference type="Proteomes" id="UP000295444">
    <property type="component" value="Unassembled WGS sequence"/>
</dbReference>
<feature type="transmembrane region" description="Helical" evidence="1">
    <location>
        <begin position="58"/>
        <end position="78"/>
    </location>
</feature>
<sequence length="256" mass="25854">MKVIASELAKLRTVRSSWAVLGAIAAAIALGTVIIVAMTADYDSSPAVEQARFGNADMAQVMLPVIQLAVAALAVLAVTTEYGTGVIRTTLVSVPRRGVLFGAKLAVVGTTTLVLGELAAALMYVCSWLPAHGRAANFAPWASFADGIPEVLANGLSIGVVGVLALGIGTAVRSTAGALVTMTMLLFVLPIVALLLPGAIGPWLFAVAPMNLGPELAGIVGDGSSAMSPGLAAAAMAFYVVASIAAGWVVLSKRDA</sequence>
<gene>
    <name evidence="2" type="ORF">EV186_105384</name>
</gene>
<dbReference type="OrthoDB" id="5188656at2"/>
<dbReference type="RefSeq" id="WP_133852528.1">
    <property type="nucleotide sequence ID" value="NZ_SNXZ01000005.1"/>
</dbReference>
<keyword evidence="1" id="KW-1133">Transmembrane helix</keyword>
<feature type="transmembrane region" description="Helical" evidence="1">
    <location>
        <begin position="184"/>
        <end position="206"/>
    </location>
</feature>
<accession>A0A4R6S5V7</accession>
<evidence type="ECO:0000313" key="3">
    <source>
        <dbReference type="Proteomes" id="UP000295444"/>
    </source>
</evidence>
<evidence type="ECO:0000313" key="2">
    <source>
        <dbReference type="EMBL" id="TDP95152.1"/>
    </source>
</evidence>
<keyword evidence="3" id="KW-1185">Reference proteome</keyword>
<feature type="transmembrane region" description="Helical" evidence="1">
    <location>
        <begin position="151"/>
        <end position="172"/>
    </location>
</feature>
<feature type="transmembrane region" description="Helical" evidence="1">
    <location>
        <begin position="99"/>
        <end position="131"/>
    </location>
</feature>
<feature type="transmembrane region" description="Helical" evidence="1">
    <location>
        <begin position="18"/>
        <end position="38"/>
    </location>
</feature>
<proteinExistence type="predicted"/>
<dbReference type="EMBL" id="SNXZ01000005">
    <property type="protein sequence ID" value="TDP95152.1"/>
    <property type="molecule type" value="Genomic_DNA"/>
</dbReference>
<organism evidence="2 3">
    <name type="scientific">Labedaea rhizosphaerae</name>
    <dbReference type="NCBI Taxonomy" id="598644"/>
    <lineage>
        <taxon>Bacteria</taxon>
        <taxon>Bacillati</taxon>
        <taxon>Actinomycetota</taxon>
        <taxon>Actinomycetes</taxon>
        <taxon>Pseudonocardiales</taxon>
        <taxon>Pseudonocardiaceae</taxon>
        <taxon>Labedaea</taxon>
    </lineage>
</organism>
<evidence type="ECO:0000256" key="1">
    <source>
        <dbReference type="SAM" id="Phobius"/>
    </source>
</evidence>
<name>A0A4R6S5V7_LABRH</name>
<protein>
    <recommendedName>
        <fullName evidence="4">ABC-2 family transporter</fullName>
    </recommendedName>
</protein>
<evidence type="ECO:0008006" key="4">
    <source>
        <dbReference type="Google" id="ProtNLM"/>
    </source>
</evidence>
<keyword evidence="1" id="KW-0472">Membrane</keyword>
<dbReference type="AlphaFoldDB" id="A0A4R6S5V7"/>
<feature type="transmembrane region" description="Helical" evidence="1">
    <location>
        <begin position="226"/>
        <end position="251"/>
    </location>
</feature>
<keyword evidence="1" id="KW-0812">Transmembrane</keyword>
<reference evidence="2 3" key="1">
    <citation type="submission" date="2019-03" db="EMBL/GenBank/DDBJ databases">
        <title>Genomic Encyclopedia of Type Strains, Phase IV (KMG-IV): sequencing the most valuable type-strain genomes for metagenomic binning, comparative biology and taxonomic classification.</title>
        <authorList>
            <person name="Goeker M."/>
        </authorList>
    </citation>
    <scope>NUCLEOTIDE SEQUENCE [LARGE SCALE GENOMIC DNA]</scope>
    <source>
        <strain evidence="2 3">DSM 45361</strain>
    </source>
</reference>